<reference evidence="1" key="2">
    <citation type="submission" date="2025-03" db="EMBL/GenBank/DDBJ databases">
        <authorList>
            <consortium name="ELIXIR-Norway"/>
            <consortium name="Elixir Norway"/>
        </authorList>
    </citation>
    <scope>NUCLEOTIDE SEQUENCE</scope>
</reference>
<dbReference type="EMBL" id="OX596103">
    <property type="protein sequence ID" value="CAM9856486.1"/>
    <property type="molecule type" value="Genomic_DNA"/>
</dbReference>
<reference evidence="1" key="1">
    <citation type="submission" date="2023-05" db="EMBL/GenBank/DDBJ databases">
        <authorList>
            <consortium name="ELIXIR-Norway"/>
        </authorList>
    </citation>
    <scope>NUCLEOTIDE SEQUENCE</scope>
</reference>
<dbReference type="Proteomes" id="UP001162501">
    <property type="component" value="Chromosome 19"/>
</dbReference>
<sequence>MGVSFLLQPPSSLPFFSTSSRSPKETSSGKSGKKRRKEGVCECVSGIDPLNMLPAPEPEGEGKQVCWSSGPHRVLLYCMNGSAIQLFSPKVCHPDSFLPCHD</sequence>
<protein>
    <submittedName>
        <fullName evidence="1">Uncharacterized protein</fullName>
    </submittedName>
</protein>
<evidence type="ECO:0000313" key="1">
    <source>
        <dbReference type="EMBL" id="CAM9856486.1"/>
    </source>
</evidence>
<name>A0AC59YNH8_RANTA</name>
<proteinExistence type="predicted"/>
<organism evidence="1 2">
    <name type="scientific">Rangifer tarandus platyrhynchus</name>
    <name type="common">Svalbard reindeer</name>
    <dbReference type="NCBI Taxonomy" id="3082113"/>
    <lineage>
        <taxon>Eukaryota</taxon>
        <taxon>Metazoa</taxon>
        <taxon>Chordata</taxon>
        <taxon>Craniata</taxon>
        <taxon>Vertebrata</taxon>
        <taxon>Euteleostomi</taxon>
        <taxon>Mammalia</taxon>
        <taxon>Eutheria</taxon>
        <taxon>Laurasiatheria</taxon>
        <taxon>Artiodactyla</taxon>
        <taxon>Ruminantia</taxon>
        <taxon>Pecora</taxon>
        <taxon>Cervidae</taxon>
        <taxon>Odocoileinae</taxon>
        <taxon>Rangifer</taxon>
    </lineage>
</organism>
<gene>
    <name evidence="1" type="ORF">MRATA1EN22A_LOCUS8431</name>
</gene>
<accession>A0AC59YNH8</accession>
<evidence type="ECO:0000313" key="2">
    <source>
        <dbReference type="Proteomes" id="UP001162501"/>
    </source>
</evidence>